<dbReference type="Pfam" id="PF02817">
    <property type="entry name" value="E3_binding"/>
    <property type="match status" value="1"/>
</dbReference>
<dbReference type="Pfam" id="PF00364">
    <property type="entry name" value="Biotin_lipoyl"/>
    <property type="match status" value="1"/>
</dbReference>
<evidence type="ECO:0000259" key="7">
    <source>
        <dbReference type="PROSITE" id="PS51826"/>
    </source>
</evidence>
<evidence type="ECO:0000259" key="6">
    <source>
        <dbReference type="PROSITE" id="PS50968"/>
    </source>
</evidence>
<dbReference type="CDD" id="cd06849">
    <property type="entry name" value="lipoyl_domain"/>
    <property type="match status" value="1"/>
</dbReference>
<dbReference type="Proteomes" id="UP000298649">
    <property type="component" value="Plasmid pAtCFBP7129b"/>
</dbReference>
<dbReference type="InterPro" id="IPR011053">
    <property type="entry name" value="Single_hybrid_motif"/>
</dbReference>
<keyword evidence="4" id="KW-0808">Transferase</keyword>
<dbReference type="AlphaFoldDB" id="A0A4D7YSN4"/>
<dbReference type="Gene3D" id="3.30.559.10">
    <property type="entry name" value="Chloramphenicol acetyltransferase-like domain"/>
    <property type="match status" value="1"/>
</dbReference>
<dbReference type="PANTHER" id="PTHR23151:SF90">
    <property type="entry name" value="DIHYDROLIPOYLLYSINE-RESIDUE ACETYLTRANSFERASE COMPONENT OF PYRUVATE DEHYDROGENASE COMPLEX, MITOCHONDRIAL-RELATED"/>
    <property type="match status" value="1"/>
</dbReference>
<reference evidence="8 9" key="1">
    <citation type="submission" date="2019-04" db="EMBL/GenBank/DDBJ databases">
        <title>Complete genome sequence of Agrobacterium tumefaciens CFBP7129.</title>
        <authorList>
            <person name="Haryono M."/>
            <person name="Lin Y.-C."/>
            <person name="Lai E.-M."/>
            <person name="Kuo C.-H."/>
        </authorList>
    </citation>
    <scope>NUCLEOTIDE SEQUENCE [LARGE SCALE GENOMIC DNA]</scope>
    <source>
        <strain evidence="8 9">CFBP7129</strain>
        <plasmid evidence="9">patcfbp7129b</plasmid>
    </source>
</reference>
<dbReference type="InterPro" id="IPR023213">
    <property type="entry name" value="CAT-like_dom_sf"/>
</dbReference>
<proteinExistence type="inferred from homology"/>
<dbReference type="InterPro" id="IPR000089">
    <property type="entry name" value="Biotin_lipoyl"/>
</dbReference>
<feature type="domain" description="Lipoyl-binding" evidence="6">
    <location>
        <begin position="2"/>
        <end position="80"/>
    </location>
</feature>
<dbReference type="EC" id="2.3.1.-" evidence="4"/>
<dbReference type="Gene3D" id="2.40.50.100">
    <property type="match status" value="1"/>
</dbReference>
<dbReference type="GO" id="GO:0006086">
    <property type="term" value="P:pyruvate decarboxylation to acetyl-CoA"/>
    <property type="evidence" value="ECO:0007669"/>
    <property type="project" value="InterPro"/>
</dbReference>
<dbReference type="InterPro" id="IPR004167">
    <property type="entry name" value="PSBD"/>
</dbReference>
<name>A0A4D7YSN4_AGRTU</name>
<evidence type="ECO:0000256" key="3">
    <source>
        <dbReference type="ARBA" id="ARBA00022823"/>
    </source>
</evidence>
<keyword evidence="8" id="KW-0614">Plasmid</keyword>
<dbReference type="SUPFAM" id="SSF52777">
    <property type="entry name" value="CoA-dependent acyltransferases"/>
    <property type="match status" value="1"/>
</dbReference>
<dbReference type="SUPFAM" id="SSF47005">
    <property type="entry name" value="Peripheral subunit-binding domain of 2-oxo acid dehydrogenase complex"/>
    <property type="match status" value="1"/>
</dbReference>
<organism evidence="8 9">
    <name type="scientific">Agrobacterium tumefaciens</name>
    <dbReference type="NCBI Taxonomy" id="358"/>
    <lineage>
        <taxon>Bacteria</taxon>
        <taxon>Pseudomonadati</taxon>
        <taxon>Pseudomonadota</taxon>
        <taxon>Alphaproteobacteria</taxon>
        <taxon>Hyphomicrobiales</taxon>
        <taxon>Rhizobiaceae</taxon>
        <taxon>Rhizobium/Agrobacterium group</taxon>
        <taxon>Agrobacterium</taxon>
        <taxon>Agrobacterium tumefaciens complex</taxon>
    </lineage>
</organism>
<evidence type="ECO:0000256" key="2">
    <source>
        <dbReference type="ARBA" id="ARBA00007317"/>
    </source>
</evidence>
<evidence type="ECO:0000256" key="4">
    <source>
        <dbReference type="RuleBase" id="RU003423"/>
    </source>
</evidence>
<dbReference type="PANTHER" id="PTHR23151">
    <property type="entry name" value="DIHYDROLIPOAMIDE ACETYL/SUCCINYL-TRANSFERASE-RELATED"/>
    <property type="match status" value="1"/>
</dbReference>
<gene>
    <name evidence="8" type="ORF">CFBP7129_28665</name>
</gene>
<sequence length="433" mass="45429">MATEVILPKVDMDMATGRISKWFFEDGATVTKGDVLFEIETDKAAMEIDAPASGILRDIRAAENVDIAVGSAVAWIYGEDEAYSGRPSGVPSDQPPPVSKSQVGNSVTAEVSSPEAANQGAGQKDVRATPLARRLARTSGIDLGRVTGSGPNGRISRADVESHSSVAVSPSAEGAQPVTVLAASSPATVSTEQILKLFPEGSYEQVAHTNMRRTIARRLVEAKSTVPHFYLTVDCNIDALLKLRTELNASAPVVDGKTAYKLSVNDMVIKAYALALAAVPNANVSWTDETLLMHRHADIGVAVSVPGGLITPIIRSAETKSLSAISREMKELVGRAKDGKLKAEEYQGGTAAISNLGMFGIRDFAAIVNPPHATILAVGAGEKRAVVTDDAVVAATLMTVTLSTDHRAVDGALGAALIGAFKTYIENPMAMLV</sequence>
<protein>
    <recommendedName>
        <fullName evidence="4">Dihydrolipoamide acetyltransferase component of pyruvate dehydrogenase complex</fullName>
        <ecNumber evidence="4">2.3.1.-</ecNumber>
    </recommendedName>
</protein>
<evidence type="ECO:0000256" key="1">
    <source>
        <dbReference type="ARBA" id="ARBA00001938"/>
    </source>
</evidence>
<keyword evidence="4" id="KW-0012">Acyltransferase</keyword>
<dbReference type="InterPro" id="IPR045257">
    <property type="entry name" value="E2/Pdx1"/>
</dbReference>
<dbReference type="SUPFAM" id="SSF51230">
    <property type="entry name" value="Single hybrid motif"/>
    <property type="match status" value="1"/>
</dbReference>
<comment type="cofactor">
    <cofactor evidence="1 4">
        <name>(R)-lipoate</name>
        <dbReference type="ChEBI" id="CHEBI:83088"/>
    </cofactor>
</comment>
<dbReference type="RefSeq" id="WP_137006445.1">
    <property type="nucleotide sequence ID" value="NZ_CP039925.1"/>
</dbReference>
<dbReference type="PROSITE" id="PS50968">
    <property type="entry name" value="BIOTINYL_LIPOYL"/>
    <property type="match status" value="1"/>
</dbReference>
<evidence type="ECO:0000313" key="8">
    <source>
        <dbReference type="EMBL" id="QCL98158.1"/>
    </source>
</evidence>
<keyword evidence="3 4" id="KW-0450">Lipoyl</keyword>
<evidence type="ECO:0000313" key="9">
    <source>
        <dbReference type="Proteomes" id="UP000298649"/>
    </source>
</evidence>
<dbReference type="GO" id="GO:0016746">
    <property type="term" value="F:acyltransferase activity"/>
    <property type="evidence" value="ECO:0007669"/>
    <property type="project" value="UniProtKB-KW"/>
</dbReference>
<dbReference type="Pfam" id="PF00198">
    <property type="entry name" value="2-oxoacid_dh"/>
    <property type="match status" value="1"/>
</dbReference>
<evidence type="ECO:0000256" key="5">
    <source>
        <dbReference type="SAM" id="MobiDB-lite"/>
    </source>
</evidence>
<dbReference type="Gene3D" id="4.10.320.10">
    <property type="entry name" value="E3-binding domain"/>
    <property type="match status" value="1"/>
</dbReference>
<geneLocation type="plasmid" evidence="9">
    <name>patcfbp7129b</name>
</geneLocation>
<dbReference type="PROSITE" id="PS00189">
    <property type="entry name" value="LIPOYL"/>
    <property type="match status" value="1"/>
</dbReference>
<feature type="compositionally biased region" description="Polar residues" evidence="5">
    <location>
        <begin position="99"/>
        <end position="111"/>
    </location>
</feature>
<dbReference type="EMBL" id="CP039925">
    <property type="protein sequence ID" value="QCL98158.1"/>
    <property type="molecule type" value="Genomic_DNA"/>
</dbReference>
<feature type="region of interest" description="Disordered" evidence="5">
    <location>
        <begin position="85"/>
        <end position="130"/>
    </location>
</feature>
<comment type="similarity">
    <text evidence="2 4">Belongs to the 2-oxoacid dehydrogenase family.</text>
</comment>
<accession>A0A4D7YSN4</accession>
<feature type="domain" description="Peripheral subunit-binding (PSBD)" evidence="7">
    <location>
        <begin position="127"/>
        <end position="164"/>
    </location>
</feature>
<dbReference type="GO" id="GO:0045254">
    <property type="term" value="C:pyruvate dehydrogenase complex"/>
    <property type="evidence" value="ECO:0007669"/>
    <property type="project" value="InterPro"/>
</dbReference>
<dbReference type="InterPro" id="IPR036625">
    <property type="entry name" value="E3-bd_dom_sf"/>
</dbReference>
<dbReference type="PROSITE" id="PS51826">
    <property type="entry name" value="PSBD"/>
    <property type="match status" value="1"/>
</dbReference>
<dbReference type="InterPro" id="IPR001078">
    <property type="entry name" value="2-oxoacid_DH_actylTfrase"/>
</dbReference>
<dbReference type="InterPro" id="IPR003016">
    <property type="entry name" value="2-oxoA_DH_lipoyl-BS"/>
</dbReference>